<dbReference type="NCBIfam" id="TIGR03625">
    <property type="entry name" value="L3_bact"/>
    <property type="match status" value="1"/>
</dbReference>
<dbReference type="Proteomes" id="UP000231098">
    <property type="component" value="Unassembled WGS sequence"/>
</dbReference>
<reference evidence="8" key="1">
    <citation type="submission" date="2017-09" db="EMBL/GenBank/DDBJ databases">
        <title>Depth-based differentiation of microbial function through sediment-hosted aquifers and enrichment of novel symbionts in the deep terrestrial subsurface.</title>
        <authorList>
            <person name="Probst A.J."/>
            <person name="Ladd B."/>
            <person name="Jarett J.K."/>
            <person name="Geller-Mcgrath D.E."/>
            <person name="Sieber C.M.K."/>
            <person name="Emerson J.B."/>
            <person name="Anantharaman K."/>
            <person name="Thomas B.C."/>
            <person name="Malmstrom R."/>
            <person name="Stieglmeier M."/>
            <person name="Klingl A."/>
            <person name="Woyke T."/>
            <person name="Ryan C.M."/>
            <person name="Banfield J.F."/>
        </authorList>
    </citation>
    <scope>NUCLEOTIDE SEQUENCE [LARGE SCALE GENOMIC DNA]</scope>
</reference>
<dbReference type="FunFam" id="2.40.30.10:FF:000004">
    <property type="entry name" value="50S ribosomal protein L3"/>
    <property type="match status" value="1"/>
</dbReference>
<comment type="caution">
    <text evidence="7">The sequence shown here is derived from an EMBL/GenBank/DDBJ whole genome shotgun (WGS) entry which is preliminary data.</text>
</comment>
<evidence type="ECO:0000256" key="2">
    <source>
        <dbReference type="ARBA" id="ARBA00022730"/>
    </source>
</evidence>
<evidence type="ECO:0000256" key="1">
    <source>
        <dbReference type="ARBA" id="ARBA00006540"/>
    </source>
</evidence>
<evidence type="ECO:0000256" key="5">
    <source>
        <dbReference type="ARBA" id="ARBA00023274"/>
    </source>
</evidence>
<dbReference type="Gene3D" id="2.40.30.10">
    <property type="entry name" value="Translation factors"/>
    <property type="match status" value="1"/>
</dbReference>
<keyword evidence="5" id="KW-0687">Ribonucleoprotein</keyword>
<keyword evidence="4 7" id="KW-0689">Ribosomal protein</keyword>
<dbReference type="InterPro" id="IPR000597">
    <property type="entry name" value="Ribosomal_uL3"/>
</dbReference>
<evidence type="ECO:0000256" key="3">
    <source>
        <dbReference type="ARBA" id="ARBA00022884"/>
    </source>
</evidence>
<dbReference type="SUPFAM" id="SSF50447">
    <property type="entry name" value="Translation proteins"/>
    <property type="match status" value="1"/>
</dbReference>
<organism evidence="7 8">
    <name type="scientific">candidate division WWE3 bacterium CG08_land_8_20_14_0_20_41_15</name>
    <dbReference type="NCBI Taxonomy" id="1975086"/>
    <lineage>
        <taxon>Bacteria</taxon>
        <taxon>Katanobacteria</taxon>
    </lineage>
</organism>
<sequence length="140" mass="15207">MTKIKGIKLEMTRLFSEDGKMSAVTPVKLESVPEDLEAGALVKVTGISKGKGFQGVIKRWHFRGGPKTHGQSDRWRAPGSIGMRTTPGRVWLGKKMPGHMGNETVSTKNIKVFSFDKETSILSIIGAVPGPRGGKVLITY</sequence>
<dbReference type="PANTHER" id="PTHR11229:SF16">
    <property type="entry name" value="LARGE RIBOSOMAL SUBUNIT PROTEIN UL3C"/>
    <property type="match status" value="1"/>
</dbReference>
<evidence type="ECO:0000313" key="8">
    <source>
        <dbReference type="Proteomes" id="UP000231098"/>
    </source>
</evidence>
<proteinExistence type="inferred from homology"/>
<dbReference type="InterPro" id="IPR009000">
    <property type="entry name" value="Transl_B-barrel_sf"/>
</dbReference>
<dbReference type="EMBL" id="PEYV01000059">
    <property type="protein sequence ID" value="PIS21292.1"/>
    <property type="molecule type" value="Genomic_DNA"/>
</dbReference>
<keyword evidence="2" id="KW-0699">rRNA-binding</keyword>
<evidence type="ECO:0000256" key="4">
    <source>
        <dbReference type="ARBA" id="ARBA00022980"/>
    </source>
</evidence>
<dbReference type="GO" id="GO:0022625">
    <property type="term" value="C:cytosolic large ribosomal subunit"/>
    <property type="evidence" value="ECO:0007669"/>
    <property type="project" value="TreeGrafter"/>
</dbReference>
<comment type="similarity">
    <text evidence="1">Belongs to the universal ribosomal protein uL3 family.</text>
</comment>
<accession>A0A2H0X8Q9</accession>
<dbReference type="GO" id="GO:0006412">
    <property type="term" value="P:translation"/>
    <property type="evidence" value="ECO:0007669"/>
    <property type="project" value="UniProtKB-UniRule"/>
</dbReference>
<evidence type="ECO:0000313" key="7">
    <source>
        <dbReference type="EMBL" id="PIS21292.1"/>
    </source>
</evidence>
<dbReference type="InterPro" id="IPR019927">
    <property type="entry name" value="Ribosomal_uL3_bac/org-type"/>
</dbReference>
<protein>
    <recommendedName>
        <fullName evidence="6">50S ribosomal protein L3</fullName>
    </recommendedName>
</protein>
<dbReference type="PANTHER" id="PTHR11229">
    <property type="entry name" value="50S RIBOSOMAL PROTEIN L3"/>
    <property type="match status" value="1"/>
</dbReference>
<evidence type="ECO:0000256" key="6">
    <source>
        <dbReference type="NCBIfam" id="TIGR03625"/>
    </source>
</evidence>
<dbReference type="GO" id="GO:0003735">
    <property type="term" value="F:structural constituent of ribosome"/>
    <property type="evidence" value="ECO:0007669"/>
    <property type="project" value="UniProtKB-UniRule"/>
</dbReference>
<dbReference type="GO" id="GO:0019843">
    <property type="term" value="F:rRNA binding"/>
    <property type="evidence" value="ECO:0007669"/>
    <property type="project" value="UniProtKB-KW"/>
</dbReference>
<dbReference type="AlphaFoldDB" id="A0A2H0X8Q9"/>
<gene>
    <name evidence="7" type="primary">rplC</name>
    <name evidence="7" type="ORF">COT51_03690</name>
</gene>
<name>A0A2H0X8Q9_UNCKA</name>
<keyword evidence="3" id="KW-0694">RNA-binding</keyword>
<dbReference type="Pfam" id="PF00297">
    <property type="entry name" value="Ribosomal_L3"/>
    <property type="match status" value="1"/>
</dbReference>